<feature type="compositionally biased region" description="Low complexity" evidence="1">
    <location>
        <begin position="25"/>
        <end position="45"/>
    </location>
</feature>
<reference evidence="3" key="1">
    <citation type="submission" date="2022-11" db="EMBL/GenBank/DDBJ databases">
        <authorList>
            <person name="Mo P."/>
        </authorList>
    </citation>
    <scope>NUCLEOTIDE SEQUENCE</scope>
    <source>
        <strain evidence="3">HUAS 11-8</strain>
    </source>
</reference>
<proteinExistence type="predicted"/>
<sequence>MTKRSRLFHTAAVLTALTLLAGCSEQTPGTPSSASTTPAANSAGTDDSSIPKVPRALDPSAYLDKPCDLVPRQLLSQLGYTAPGTPNMTNSTAGPACNWYMAGSSKNFGVGVQRTRSGQDNGGIAKIASLKGSLFSYVDMTNVKGYPAAFADTGDRRASGSCTLWVGITDKLTISASTNRYGTEQDSCGVARQVAGAVLDTLQGGS</sequence>
<evidence type="ECO:0000313" key="3">
    <source>
        <dbReference type="EMBL" id="WAL67035.1"/>
    </source>
</evidence>
<feature type="signal peptide" evidence="2">
    <location>
        <begin position="1"/>
        <end position="21"/>
    </location>
</feature>
<keyword evidence="4" id="KW-1185">Reference proteome</keyword>
<evidence type="ECO:0000313" key="4">
    <source>
        <dbReference type="Proteomes" id="UP001163203"/>
    </source>
</evidence>
<accession>A0ABY7B401</accession>
<evidence type="ECO:0000256" key="1">
    <source>
        <dbReference type="SAM" id="MobiDB-lite"/>
    </source>
</evidence>
<dbReference type="Pfam" id="PF12079">
    <property type="entry name" value="DUF3558"/>
    <property type="match status" value="1"/>
</dbReference>
<dbReference type="Proteomes" id="UP001163203">
    <property type="component" value="Chromosome"/>
</dbReference>
<dbReference type="RefSeq" id="WP_268757158.1">
    <property type="nucleotide sequence ID" value="NZ_CP113836.1"/>
</dbReference>
<dbReference type="PROSITE" id="PS51257">
    <property type="entry name" value="PROKAR_LIPOPROTEIN"/>
    <property type="match status" value="1"/>
</dbReference>
<feature type="region of interest" description="Disordered" evidence="1">
    <location>
        <begin position="25"/>
        <end position="55"/>
    </location>
</feature>
<organism evidence="3 4">
    <name type="scientific">Amycolatopsis cynarae</name>
    <dbReference type="NCBI Taxonomy" id="2995223"/>
    <lineage>
        <taxon>Bacteria</taxon>
        <taxon>Bacillati</taxon>
        <taxon>Actinomycetota</taxon>
        <taxon>Actinomycetes</taxon>
        <taxon>Pseudonocardiales</taxon>
        <taxon>Pseudonocardiaceae</taxon>
        <taxon>Amycolatopsis</taxon>
    </lineage>
</organism>
<evidence type="ECO:0000256" key="2">
    <source>
        <dbReference type="SAM" id="SignalP"/>
    </source>
</evidence>
<feature type="chain" id="PRO_5045701133" evidence="2">
    <location>
        <begin position="22"/>
        <end position="206"/>
    </location>
</feature>
<protein>
    <submittedName>
        <fullName evidence="3">DUF3558 domain-containing protein</fullName>
    </submittedName>
</protein>
<name>A0ABY7B401_9PSEU</name>
<keyword evidence="2" id="KW-0732">Signal</keyword>
<dbReference type="InterPro" id="IPR024520">
    <property type="entry name" value="DUF3558"/>
</dbReference>
<gene>
    <name evidence="3" type="ORF">ORV05_04385</name>
</gene>
<dbReference type="EMBL" id="CP113836">
    <property type="protein sequence ID" value="WAL67035.1"/>
    <property type="molecule type" value="Genomic_DNA"/>
</dbReference>